<dbReference type="PROSITE" id="PS51257">
    <property type="entry name" value="PROKAR_LIPOPROTEIN"/>
    <property type="match status" value="1"/>
</dbReference>
<evidence type="ECO:0000313" key="2">
    <source>
        <dbReference type="EMBL" id="MDE5412765.1"/>
    </source>
</evidence>
<dbReference type="EMBL" id="JAOTPO010000003">
    <property type="protein sequence ID" value="MDE5412765.1"/>
    <property type="molecule type" value="Genomic_DNA"/>
</dbReference>
<feature type="coiled-coil region" evidence="1">
    <location>
        <begin position="43"/>
        <end position="86"/>
    </location>
</feature>
<keyword evidence="1" id="KW-0175">Coiled coil</keyword>
<organism evidence="2 3">
    <name type="scientific">Alkalihalobacterium chitinilyticum</name>
    <dbReference type="NCBI Taxonomy" id="2980103"/>
    <lineage>
        <taxon>Bacteria</taxon>
        <taxon>Bacillati</taxon>
        <taxon>Bacillota</taxon>
        <taxon>Bacilli</taxon>
        <taxon>Bacillales</taxon>
        <taxon>Bacillaceae</taxon>
        <taxon>Alkalihalobacterium</taxon>
    </lineage>
</organism>
<name>A0ABT5VBD7_9BACI</name>
<accession>A0ABT5VBD7</accession>
<protein>
    <submittedName>
        <fullName evidence="2">Uncharacterized protein</fullName>
    </submittedName>
</protein>
<proteinExistence type="predicted"/>
<dbReference type="RefSeq" id="WP_275117403.1">
    <property type="nucleotide sequence ID" value="NZ_JAOTPO010000003.1"/>
</dbReference>
<evidence type="ECO:0000313" key="3">
    <source>
        <dbReference type="Proteomes" id="UP001148125"/>
    </source>
</evidence>
<gene>
    <name evidence="2" type="ORF">N7Z68_05165</name>
</gene>
<sequence length="195" mass="22175">MTTNKSLILVFSFIFIVSACGTGESVTGNSVDEKDVIDELTADEMLSDLKDELKEELRKELKEELENELREQMMDEETKSEAIEDNVPHTDIQKEELTWEGQWEINDHPDVGGYLHIYDETDEGFNFDIHVAYTHVGEIEGAYAIKNGNVAKSVEDEYGCVMTLTQNGNFITSEEGPECYVWSGMAIDLNREFTR</sequence>
<reference evidence="2" key="1">
    <citation type="submission" date="2024-05" db="EMBL/GenBank/DDBJ databases">
        <title>Alkalihalobacillus sp. strain MEB203 novel alkaliphilic bacterium from Lonar Lake, India.</title>
        <authorList>
            <person name="Joshi A."/>
            <person name="Thite S."/>
            <person name="Mengade P."/>
        </authorList>
    </citation>
    <scope>NUCLEOTIDE SEQUENCE</scope>
    <source>
        <strain evidence="2">MEB 203</strain>
    </source>
</reference>
<dbReference type="Proteomes" id="UP001148125">
    <property type="component" value="Unassembled WGS sequence"/>
</dbReference>
<keyword evidence="3" id="KW-1185">Reference proteome</keyword>
<comment type="caution">
    <text evidence="2">The sequence shown here is derived from an EMBL/GenBank/DDBJ whole genome shotgun (WGS) entry which is preliminary data.</text>
</comment>
<evidence type="ECO:0000256" key="1">
    <source>
        <dbReference type="SAM" id="Coils"/>
    </source>
</evidence>